<name>A0AAU9NXF4_9ASTR</name>
<accession>A0AAU9NXF4</accession>
<protein>
    <submittedName>
        <fullName evidence="1">Uncharacterized protein</fullName>
    </submittedName>
</protein>
<sequence length="68" mass="7640">MFVFVRVYDVVCGWNVGVEVVAWGVDAGVRVGVWPWAYEHDISVEMHTSSSRFQNSFLHSTASDSQGF</sequence>
<reference evidence="1 2" key="1">
    <citation type="submission" date="2022-01" db="EMBL/GenBank/DDBJ databases">
        <authorList>
            <person name="Xiong W."/>
            <person name="Schranz E."/>
        </authorList>
    </citation>
    <scope>NUCLEOTIDE SEQUENCE [LARGE SCALE GENOMIC DNA]</scope>
</reference>
<comment type="caution">
    <text evidence="1">The sequence shown here is derived from an EMBL/GenBank/DDBJ whole genome shotgun (WGS) entry which is preliminary data.</text>
</comment>
<organism evidence="1 2">
    <name type="scientific">Lactuca virosa</name>
    <dbReference type="NCBI Taxonomy" id="75947"/>
    <lineage>
        <taxon>Eukaryota</taxon>
        <taxon>Viridiplantae</taxon>
        <taxon>Streptophyta</taxon>
        <taxon>Embryophyta</taxon>
        <taxon>Tracheophyta</taxon>
        <taxon>Spermatophyta</taxon>
        <taxon>Magnoliopsida</taxon>
        <taxon>eudicotyledons</taxon>
        <taxon>Gunneridae</taxon>
        <taxon>Pentapetalae</taxon>
        <taxon>asterids</taxon>
        <taxon>campanulids</taxon>
        <taxon>Asterales</taxon>
        <taxon>Asteraceae</taxon>
        <taxon>Cichorioideae</taxon>
        <taxon>Cichorieae</taxon>
        <taxon>Lactucinae</taxon>
        <taxon>Lactuca</taxon>
    </lineage>
</organism>
<evidence type="ECO:0000313" key="2">
    <source>
        <dbReference type="Proteomes" id="UP001157418"/>
    </source>
</evidence>
<evidence type="ECO:0000313" key="1">
    <source>
        <dbReference type="EMBL" id="CAH1442125.1"/>
    </source>
</evidence>
<dbReference type="AlphaFoldDB" id="A0AAU9NXF4"/>
<dbReference type="Proteomes" id="UP001157418">
    <property type="component" value="Unassembled WGS sequence"/>
</dbReference>
<keyword evidence="2" id="KW-1185">Reference proteome</keyword>
<dbReference type="EMBL" id="CAKMRJ010005412">
    <property type="protein sequence ID" value="CAH1442125.1"/>
    <property type="molecule type" value="Genomic_DNA"/>
</dbReference>
<proteinExistence type="predicted"/>
<gene>
    <name evidence="1" type="ORF">LVIROSA_LOCUS28135</name>
</gene>